<gene>
    <name evidence="9" type="ORF">GCM10007940_18120</name>
</gene>
<keyword evidence="3" id="KW-0645">Protease</keyword>
<evidence type="ECO:0000256" key="6">
    <source>
        <dbReference type="ARBA" id="ARBA00022989"/>
    </source>
</evidence>
<keyword evidence="2" id="KW-1003">Cell membrane</keyword>
<evidence type="ECO:0000256" key="7">
    <source>
        <dbReference type="ARBA" id="ARBA00023136"/>
    </source>
</evidence>
<dbReference type="GO" id="GO:0006508">
    <property type="term" value="P:proteolysis"/>
    <property type="evidence" value="ECO:0007669"/>
    <property type="project" value="UniProtKB-KW"/>
</dbReference>
<dbReference type="AlphaFoldDB" id="A0AA37SPN1"/>
<name>A0AA37SPN1_9BACT</name>
<dbReference type="EMBL" id="BSOH01000010">
    <property type="protein sequence ID" value="GLR17197.1"/>
    <property type="molecule type" value="Genomic_DNA"/>
</dbReference>
<evidence type="ECO:0000256" key="2">
    <source>
        <dbReference type="ARBA" id="ARBA00022475"/>
    </source>
</evidence>
<dbReference type="RefSeq" id="WP_235293928.1">
    <property type="nucleotide sequence ID" value="NZ_BSOH01000010.1"/>
</dbReference>
<keyword evidence="7 8" id="KW-0472">Membrane</keyword>
<evidence type="ECO:0000256" key="4">
    <source>
        <dbReference type="ARBA" id="ARBA00022692"/>
    </source>
</evidence>
<evidence type="ECO:0000256" key="3">
    <source>
        <dbReference type="ARBA" id="ARBA00022670"/>
    </source>
</evidence>
<keyword evidence="6 8" id="KW-1133">Transmembrane helix</keyword>
<evidence type="ECO:0000256" key="5">
    <source>
        <dbReference type="ARBA" id="ARBA00022801"/>
    </source>
</evidence>
<evidence type="ECO:0000256" key="8">
    <source>
        <dbReference type="SAM" id="Phobius"/>
    </source>
</evidence>
<evidence type="ECO:0000313" key="10">
    <source>
        <dbReference type="Proteomes" id="UP001156666"/>
    </source>
</evidence>
<evidence type="ECO:0000313" key="9">
    <source>
        <dbReference type="EMBL" id="GLR17197.1"/>
    </source>
</evidence>
<feature type="transmembrane region" description="Helical" evidence="8">
    <location>
        <begin position="21"/>
        <end position="44"/>
    </location>
</feature>
<reference evidence="9" key="2">
    <citation type="submission" date="2023-01" db="EMBL/GenBank/DDBJ databases">
        <title>Draft genome sequence of Portibacter lacus strain NBRC 108769.</title>
        <authorList>
            <person name="Sun Q."/>
            <person name="Mori K."/>
        </authorList>
    </citation>
    <scope>NUCLEOTIDE SEQUENCE</scope>
    <source>
        <strain evidence="9">NBRC 108769</strain>
    </source>
</reference>
<dbReference type="InterPro" id="IPR019127">
    <property type="entry name" value="Exosortase"/>
</dbReference>
<feature type="transmembrane region" description="Helical" evidence="8">
    <location>
        <begin position="117"/>
        <end position="139"/>
    </location>
</feature>
<dbReference type="InterPro" id="IPR026392">
    <property type="entry name" value="Exo/Archaeosortase_dom"/>
</dbReference>
<evidence type="ECO:0008006" key="11">
    <source>
        <dbReference type="Google" id="ProtNLM"/>
    </source>
</evidence>
<reference evidence="9" key="1">
    <citation type="journal article" date="2014" name="Int. J. Syst. Evol. Microbiol.">
        <title>Complete genome sequence of Corynebacterium casei LMG S-19264T (=DSM 44701T), isolated from a smear-ripened cheese.</title>
        <authorList>
            <consortium name="US DOE Joint Genome Institute (JGI-PGF)"/>
            <person name="Walter F."/>
            <person name="Albersmeier A."/>
            <person name="Kalinowski J."/>
            <person name="Ruckert C."/>
        </authorList>
    </citation>
    <scope>NUCLEOTIDE SEQUENCE</scope>
    <source>
        <strain evidence="9">NBRC 108769</strain>
    </source>
</reference>
<dbReference type="Proteomes" id="UP001156666">
    <property type="component" value="Unassembled WGS sequence"/>
</dbReference>
<keyword evidence="10" id="KW-1185">Reference proteome</keyword>
<dbReference type="GO" id="GO:0005886">
    <property type="term" value="C:plasma membrane"/>
    <property type="evidence" value="ECO:0007669"/>
    <property type="project" value="UniProtKB-SubCell"/>
</dbReference>
<dbReference type="NCBIfam" id="TIGR04178">
    <property type="entry name" value="exo_archaeo"/>
    <property type="match status" value="1"/>
</dbReference>
<comment type="caution">
    <text evidence="9">The sequence shown here is derived from an EMBL/GenBank/DDBJ whole genome shotgun (WGS) entry which is preliminary data.</text>
</comment>
<accession>A0AA37SPN1</accession>
<proteinExistence type="predicted"/>
<feature type="transmembrane region" description="Helical" evidence="8">
    <location>
        <begin position="145"/>
        <end position="168"/>
    </location>
</feature>
<sequence>MSEVPKNAKINKDNTGLKKKMILYIVLVTACSILFFIFSNQLWFEPISKSILNMYAKISNVFLNLLQQNTTANDGQIVSPEFSISIKKGCDAIAPMILYIFAIAFFPVHYMSKIKGILYGILILAVLNTIRIISLFLIGKYTNDYIFDIMHVDIWQIAFIIFTVFIWVKWLQNSMSQNKIVNEKT</sequence>
<keyword evidence="4 8" id="KW-0812">Transmembrane</keyword>
<dbReference type="GO" id="GO:0008233">
    <property type="term" value="F:peptidase activity"/>
    <property type="evidence" value="ECO:0007669"/>
    <property type="project" value="UniProtKB-KW"/>
</dbReference>
<protein>
    <recommendedName>
        <fullName evidence="11">Exosortase/archaeosortase family protein</fullName>
    </recommendedName>
</protein>
<feature type="transmembrane region" description="Helical" evidence="8">
    <location>
        <begin position="92"/>
        <end position="110"/>
    </location>
</feature>
<evidence type="ECO:0000256" key="1">
    <source>
        <dbReference type="ARBA" id="ARBA00004651"/>
    </source>
</evidence>
<comment type="subcellular location">
    <subcellularLocation>
        <location evidence="1">Cell membrane</location>
        <topology evidence="1">Multi-pass membrane protein</topology>
    </subcellularLocation>
</comment>
<organism evidence="9 10">
    <name type="scientific">Portibacter lacus</name>
    <dbReference type="NCBI Taxonomy" id="1099794"/>
    <lineage>
        <taxon>Bacteria</taxon>
        <taxon>Pseudomonadati</taxon>
        <taxon>Bacteroidota</taxon>
        <taxon>Saprospiria</taxon>
        <taxon>Saprospirales</taxon>
        <taxon>Haliscomenobacteraceae</taxon>
        <taxon>Portibacter</taxon>
    </lineage>
</organism>
<keyword evidence="5" id="KW-0378">Hydrolase</keyword>
<dbReference type="PROSITE" id="PS51257">
    <property type="entry name" value="PROKAR_LIPOPROTEIN"/>
    <property type="match status" value="1"/>
</dbReference>
<dbReference type="Pfam" id="PF09721">
    <property type="entry name" value="Exosortase_EpsH"/>
    <property type="match status" value="1"/>
</dbReference>